<comment type="catalytic activity">
    <reaction evidence="2">
        <text>4-(gamma-L-glutamylamino)butanoate + H2O = 4-aminobutanoate + L-glutamate</text>
        <dbReference type="Rhea" id="RHEA:19737"/>
        <dbReference type="ChEBI" id="CHEBI:15377"/>
        <dbReference type="ChEBI" id="CHEBI:29985"/>
        <dbReference type="ChEBI" id="CHEBI:58800"/>
        <dbReference type="ChEBI" id="CHEBI:59888"/>
        <dbReference type="EC" id="3.5.1.94"/>
    </reaction>
</comment>
<accession>A0A0J1BF22</accession>
<dbReference type="AlphaFoldDB" id="A0A0J1BF22"/>
<evidence type="ECO:0000256" key="1">
    <source>
        <dbReference type="ARBA" id="ARBA00011083"/>
    </source>
</evidence>
<dbReference type="EMBL" id="LECT01000023">
    <property type="protein sequence ID" value="KLU05106.1"/>
    <property type="molecule type" value="Genomic_DNA"/>
</dbReference>
<dbReference type="Pfam" id="PF07722">
    <property type="entry name" value="Peptidase_C26"/>
    <property type="match status" value="1"/>
</dbReference>
<dbReference type="InterPro" id="IPR011697">
    <property type="entry name" value="Peptidase_C26"/>
</dbReference>
<name>A0A0J1BF22_RHOIS</name>
<comment type="similarity">
    <text evidence="1">Belongs to the peptidase C26 family.</text>
</comment>
<dbReference type="PROSITE" id="PS51273">
    <property type="entry name" value="GATASE_TYPE_1"/>
    <property type="match status" value="1"/>
</dbReference>
<dbReference type="EC" id="3.5.1.94" evidence="5"/>
<dbReference type="PANTHER" id="PTHR43235">
    <property type="entry name" value="GLUTAMINE AMIDOTRANSFERASE PB2B2.05-RELATED"/>
    <property type="match status" value="1"/>
</dbReference>
<dbReference type="Gene3D" id="3.40.50.880">
    <property type="match status" value="1"/>
</dbReference>
<reference evidence="6" key="1">
    <citation type="submission" date="2015-05" db="EMBL/GenBank/DDBJ databases">
        <title>Permanent draft genome of Rhodopirellula islandicus K833.</title>
        <authorList>
            <person name="Kizina J."/>
            <person name="Richter M."/>
            <person name="Glockner F.O."/>
            <person name="Harder J."/>
        </authorList>
    </citation>
    <scope>NUCLEOTIDE SEQUENCE [LARGE SCALE GENOMIC DNA]</scope>
    <source>
        <strain evidence="6">K833</strain>
    </source>
</reference>
<keyword evidence="7" id="KW-1185">Reference proteome</keyword>
<comment type="caution">
    <text evidence="6">The sequence shown here is derived from an EMBL/GenBank/DDBJ whole genome shotgun (WGS) entry which is preliminary data.</text>
</comment>
<gene>
    <name evidence="6" type="ORF">RISK_002868</name>
</gene>
<evidence type="ECO:0000256" key="2">
    <source>
        <dbReference type="ARBA" id="ARBA00052718"/>
    </source>
</evidence>
<dbReference type="InterPro" id="IPR044668">
    <property type="entry name" value="PuuD-like"/>
</dbReference>
<dbReference type="CDD" id="cd01745">
    <property type="entry name" value="GATase1_2"/>
    <property type="match status" value="1"/>
</dbReference>
<dbReference type="SUPFAM" id="SSF52317">
    <property type="entry name" value="Class I glutamine amidotransferase-like"/>
    <property type="match status" value="1"/>
</dbReference>
<dbReference type="InterPro" id="IPR029062">
    <property type="entry name" value="Class_I_gatase-like"/>
</dbReference>
<dbReference type="GO" id="GO:0033969">
    <property type="term" value="F:gamma-glutamyl-gamma-aminobutyrate hydrolase activity"/>
    <property type="evidence" value="ECO:0007669"/>
    <property type="project" value="UniProtKB-EC"/>
</dbReference>
<evidence type="ECO:0000313" key="7">
    <source>
        <dbReference type="Proteomes" id="UP000036367"/>
    </source>
</evidence>
<comment type="function">
    <text evidence="3">Involved in the breakdown of putrescine via hydrolysis of the gamma-glutamyl linkage of gamma-glutamyl-gamma-aminobutyrate.</text>
</comment>
<evidence type="ECO:0000313" key="6">
    <source>
        <dbReference type="EMBL" id="KLU05106.1"/>
    </source>
</evidence>
<comment type="pathway">
    <text evidence="4">Amine and polyamine degradation; putrescine degradation; 4-aminobutanoate from putrescine: step 4/4.</text>
</comment>
<dbReference type="GO" id="GO:0005829">
    <property type="term" value="C:cytosol"/>
    <property type="evidence" value="ECO:0007669"/>
    <property type="project" value="TreeGrafter"/>
</dbReference>
<dbReference type="PATRIC" id="fig|595434.4.peg.2735"/>
<keyword evidence="6" id="KW-0315">Glutamine amidotransferase</keyword>
<sequence length="289" mass="31875">MILARLDSASNCWVQCLTSAGHTKRRYEEDLPMTRKPLIGLNADFRAAARSTPAFAYIAAGYYEAIIKAGGIPVLVPPQADEESVARVLDAVEGFLFIGGGDLDPRNDGFMLHPSVRPMSAGREDSDRMLMAEIAERRMPVFGIGVGMQLINVQQGGNLFLHIKEDLPEAVPHFDGQDVNHRHTLNVESDSLIGRVYGDGEIRVTSRHHMAIDEVAPGFRVTARCPDGVIEAIESEMIDWFALGTQFHPESEAASALDIRIFEEFVDAVRERNQESPAKEGDEAYRLVA</sequence>
<dbReference type="PANTHER" id="PTHR43235:SF1">
    <property type="entry name" value="GLUTAMINE AMIDOTRANSFERASE PB2B2.05-RELATED"/>
    <property type="match status" value="1"/>
</dbReference>
<dbReference type="STRING" id="595434.RISK_002868"/>
<protein>
    <recommendedName>
        <fullName evidence="5">gamma-glutamyl-gamma-aminobutyrate hydrolase</fullName>
        <ecNumber evidence="5">3.5.1.94</ecNumber>
    </recommendedName>
</protein>
<dbReference type="GO" id="GO:0016740">
    <property type="term" value="F:transferase activity"/>
    <property type="evidence" value="ECO:0007669"/>
    <property type="project" value="UniProtKB-KW"/>
</dbReference>
<evidence type="ECO:0000256" key="5">
    <source>
        <dbReference type="ARBA" id="ARBA00066788"/>
    </source>
</evidence>
<organism evidence="6 7">
    <name type="scientific">Rhodopirellula islandica</name>
    <dbReference type="NCBI Taxonomy" id="595434"/>
    <lineage>
        <taxon>Bacteria</taxon>
        <taxon>Pseudomonadati</taxon>
        <taxon>Planctomycetota</taxon>
        <taxon>Planctomycetia</taxon>
        <taxon>Pirellulales</taxon>
        <taxon>Pirellulaceae</taxon>
        <taxon>Rhodopirellula</taxon>
    </lineage>
</organism>
<dbReference type="FunFam" id="3.40.50.880:FF:000030">
    <property type="entry name" value="Gamma-glutamyl-gamma-aminobutyrate hydrolase PuuD"/>
    <property type="match status" value="1"/>
</dbReference>
<evidence type="ECO:0000256" key="3">
    <source>
        <dbReference type="ARBA" id="ARBA00055068"/>
    </source>
</evidence>
<evidence type="ECO:0000256" key="4">
    <source>
        <dbReference type="ARBA" id="ARBA00060634"/>
    </source>
</evidence>
<dbReference type="GO" id="GO:0006598">
    <property type="term" value="P:polyamine catabolic process"/>
    <property type="evidence" value="ECO:0007669"/>
    <property type="project" value="TreeGrafter"/>
</dbReference>
<proteinExistence type="inferred from homology"/>
<dbReference type="Proteomes" id="UP000036367">
    <property type="component" value="Unassembled WGS sequence"/>
</dbReference>